<gene>
    <name evidence="1" type="ORF">LSH36_675g02006</name>
</gene>
<dbReference type="EMBL" id="JAODUP010000675">
    <property type="protein sequence ID" value="KAK2145543.1"/>
    <property type="molecule type" value="Genomic_DNA"/>
</dbReference>
<dbReference type="InterPro" id="IPR032675">
    <property type="entry name" value="LRR_dom_sf"/>
</dbReference>
<name>A0AAD9J3Q9_9ANNE</name>
<dbReference type="SUPFAM" id="SSF52058">
    <property type="entry name" value="L domain-like"/>
    <property type="match status" value="1"/>
</dbReference>
<evidence type="ECO:0000313" key="2">
    <source>
        <dbReference type="Proteomes" id="UP001208570"/>
    </source>
</evidence>
<sequence length="141" mass="15871">MFFKLTSLRRLVISRNRLTSFYINLPNALECLDISGNLLDSLDNSALAKLGQMPSLVLHVDHNHLQCDYSIPIDETVRCIEEANAAVWIGTKSYLNHPICRYAATFSRNHLGPSNILKLYRFIADSVPASEYLDQMVADGD</sequence>
<protein>
    <submittedName>
        <fullName evidence="1">Uncharacterized protein</fullName>
    </submittedName>
</protein>
<dbReference type="Gene3D" id="3.80.10.10">
    <property type="entry name" value="Ribonuclease Inhibitor"/>
    <property type="match status" value="1"/>
</dbReference>
<dbReference type="Proteomes" id="UP001208570">
    <property type="component" value="Unassembled WGS sequence"/>
</dbReference>
<reference evidence="1" key="1">
    <citation type="journal article" date="2023" name="Mol. Biol. Evol.">
        <title>Third-Generation Sequencing Reveals the Adaptive Role of the Epigenome in Three Deep-Sea Polychaetes.</title>
        <authorList>
            <person name="Perez M."/>
            <person name="Aroh O."/>
            <person name="Sun Y."/>
            <person name="Lan Y."/>
            <person name="Juniper S.K."/>
            <person name="Young C.R."/>
            <person name="Angers B."/>
            <person name="Qian P.Y."/>
        </authorList>
    </citation>
    <scope>NUCLEOTIDE SEQUENCE</scope>
    <source>
        <strain evidence="1">P08H-3</strain>
    </source>
</reference>
<dbReference type="AlphaFoldDB" id="A0AAD9J3Q9"/>
<evidence type="ECO:0000313" key="1">
    <source>
        <dbReference type="EMBL" id="KAK2145543.1"/>
    </source>
</evidence>
<organism evidence="1 2">
    <name type="scientific">Paralvinella palmiformis</name>
    <dbReference type="NCBI Taxonomy" id="53620"/>
    <lineage>
        <taxon>Eukaryota</taxon>
        <taxon>Metazoa</taxon>
        <taxon>Spiralia</taxon>
        <taxon>Lophotrochozoa</taxon>
        <taxon>Annelida</taxon>
        <taxon>Polychaeta</taxon>
        <taxon>Sedentaria</taxon>
        <taxon>Canalipalpata</taxon>
        <taxon>Terebellida</taxon>
        <taxon>Terebelliformia</taxon>
        <taxon>Alvinellidae</taxon>
        <taxon>Paralvinella</taxon>
    </lineage>
</organism>
<keyword evidence="2" id="KW-1185">Reference proteome</keyword>
<proteinExistence type="predicted"/>
<comment type="caution">
    <text evidence="1">The sequence shown here is derived from an EMBL/GenBank/DDBJ whole genome shotgun (WGS) entry which is preliminary data.</text>
</comment>
<accession>A0AAD9J3Q9</accession>